<feature type="non-terminal residue" evidence="1">
    <location>
        <position position="1"/>
    </location>
</feature>
<organism evidence="1">
    <name type="scientific">marine sediment metagenome</name>
    <dbReference type="NCBI Taxonomy" id="412755"/>
    <lineage>
        <taxon>unclassified sequences</taxon>
        <taxon>metagenomes</taxon>
        <taxon>ecological metagenomes</taxon>
    </lineage>
</organism>
<protein>
    <submittedName>
        <fullName evidence="1">Uncharacterized protein</fullName>
    </submittedName>
</protein>
<dbReference type="EMBL" id="BARV01041937">
    <property type="protein sequence ID" value="GAI55460.1"/>
    <property type="molecule type" value="Genomic_DNA"/>
</dbReference>
<comment type="caution">
    <text evidence="1">The sequence shown here is derived from an EMBL/GenBank/DDBJ whole genome shotgun (WGS) entry which is preliminary data.</text>
</comment>
<sequence length="29" mass="3260">IKIVLNMAGSYRGILIMRLGCLNYCLSML</sequence>
<dbReference type="AlphaFoldDB" id="X1QX86"/>
<evidence type="ECO:0000313" key="1">
    <source>
        <dbReference type="EMBL" id="GAI55460.1"/>
    </source>
</evidence>
<gene>
    <name evidence="1" type="ORF">S06H3_63282</name>
</gene>
<reference evidence="1" key="1">
    <citation type="journal article" date="2014" name="Front. Microbiol.">
        <title>High frequency of phylogenetically diverse reductive dehalogenase-homologous genes in deep subseafloor sedimentary metagenomes.</title>
        <authorList>
            <person name="Kawai M."/>
            <person name="Futagami T."/>
            <person name="Toyoda A."/>
            <person name="Takaki Y."/>
            <person name="Nishi S."/>
            <person name="Hori S."/>
            <person name="Arai W."/>
            <person name="Tsubouchi T."/>
            <person name="Morono Y."/>
            <person name="Uchiyama I."/>
            <person name="Ito T."/>
            <person name="Fujiyama A."/>
            <person name="Inagaki F."/>
            <person name="Takami H."/>
        </authorList>
    </citation>
    <scope>NUCLEOTIDE SEQUENCE</scope>
    <source>
        <strain evidence="1">Expedition CK06-06</strain>
    </source>
</reference>
<proteinExistence type="predicted"/>
<name>X1QX86_9ZZZZ</name>
<accession>X1QX86</accession>